<dbReference type="Pfam" id="PF01812">
    <property type="entry name" value="5-FTHF_cyc-lig"/>
    <property type="match status" value="1"/>
</dbReference>
<dbReference type="PIRSF" id="PIRSF006806">
    <property type="entry name" value="FTHF_cligase"/>
    <property type="match status" value="1"/>
</dbReference>
<evidence type="ECO:0000313" key="6">
    <source>
        <dbReference type="EMBL" id="HIW85380.1"/>
    </source>
</evidence>
<protein>
    <recommendedName>
        <fullName evidence="5">5-formyltetrahydrofolate cyclo-ligase</fullName>
        <ecNumber evidence="5">6.3.3.2</ecNumber>
    </recommendedName>
</protein>
<sequence length="185" mass="21339">MQIKNDLRAEFRQKRARTENKSEKDRLICTGFLNSRLYKNAEEILCYFSTGSEINTMQIINAVFKDRKRLYLPKCTDLNGNMDFYLVKSLDTLITGSYGITEPDPSLCSRAVCFHNAVCIVPALSFDRFGFRLGYGKGYYDRFLEKFTNISVGLCYNELMSDKLPAESYDQPVDYIFTQSEIISL</sequence>
<gene>
    <name evidence="6" type="ORF">IAA48_02700</name>
</gene>
<name>A0A9D1UGA1_9FIRM</name>
<feature type="binding site" evidence="4">
    <location>
        <begin position="4"/>
        <end position="8"/>
    </location>
    <ligand>
        <name>ATP</name>
        <dbReference type="ChEBI" id="CHEBI:30616"/>
    </ligand>
</feature>
<dbReference type="EC" id="6.3.3.2" evidence="5"/>
<evidence type="ECO:0000256" key="5">
    <source>
        <dbReference type="RuleBase" id="RU361279"/>
    </source>
</evidence>
<keyword evidence="5" id="KW-0479">Metal-binding</keyword>
<feature type="binding site" evidence="4">
    <location>
        <begin position="132"/>
        <end position="140"/>
    </location>
    <ligand>
        <name>ATP</name>
        <dbReference type="ChEBI" id="CHEBI:30616"/>
    </ligand>
</feature>
<dbReference type="Gene3D" id="3.40.50.10420">
    <property type="entry name" value="NagB/RpiA/CoA transferase-like"/>
    <property type="match status" value="1"/>
</dbReference>
<accession>A0A9D1UGA1</accession>
<dbReference type="GO" id="GO:0005524">
    <property type="term" value="F:ATP binding"/>
    <property type="evidence" value="ECO:0007669"/>
    <property type="project" value="UniProtKB-KW"/>
</dbReference>
<dbReference type="GO" id="GO:0030272">
    <property type="term" value="F:5-formyltetrahydrofolate cyclo-ligase activity"/>
    <property type="evidence" value="ECO:0007669"/>
    <property type="project" value="UniProtKB-EC"/>
</dbReference>
<evidence type="ECO:0000256" key="4">
    <source>
        <dbReference type="PIRSR" id="PIRSR006806-1"/>
    </source>
</evidence>
<dbReference type="GO" id="GO:0035999">
    <property type="term" value="P:tetrahydrofolate interconversion"/>
    <property type="evidence" value="ECO:0007669"/>
    <property type="project" value="TreeGrafter"/>
</dbReference>
<dbReference type="PANTHER" id="PTHR23407">
    <property type="entry name" value="ATPASE INHIBITOR/5-FORMYLTETRAHYDROFOLATE CYCLO-LIGASE"/>
    <property type="match status" value="1"/>
</dbReference>
<organism evidence="6 7">
    <name type="scientific">Candidatus Eubacterium faecipullorum</name>
    <dbReference type="NCBI Taxonomy" id="2838571"/>
    <lineage>
        <taxon>Bacteria</taxon>
        <taxon>Bacillati</taxon>
        <taxon>Bacillota</taxon>
        <taxon>Clostridia</taxon>
        <taxon>Eubacteriales</taxon>
        <taxon>Eubacteriaceae</taxon>
        <taxon>Eubacterium</taxon>
    </lineage>
</organism>
<keyword evidence="5" id="KW-0460">Magnesium</keyword>
<dbReference type="InterPro" id="IPR002698">
    <property type="entry name" value="FTHF_cligase"/>
</dbReference>
<proteinExistence type="inferred from homology"/>
<comment type="similarity">
    <text evidence="1 5">Belongs to the 5-formyltetrahydrofolate cyclo-ligase family.</text>
</comment>
<dbReference type="GO" id="GO:0046872">
    <property type="term" value="F:metal ion binding"/>
    <property type="evidence" value="ECO:0007669"/>
    <property type="project" value="UniProtKB-KW"/>
</dbReference>
<evidence type="ECO:0000256" key="2">
    <source>
        <dbReference type="ARBA" id="ARBA00022741"/>
    </source>
</evidence>
<keyword evidence="2 4" id="KW-0547">Nucleotide-binding</keyword>
<feature type="binding site" evidence="4">
    <location>
        <position position="53"/>
    </location>
    <ligand>
        <name>substrate</name>
    </ligand>
</feature>
<dbReference type="NCBIfam" id="TIGR02727">
    <property type="entry name" value="MTHFS_bact"/>
    <property type="match status" value="1"/>
</dbReference>
<dbReference type="Proteomes" id="UP000824205">
    <property type="component" value="Unassembled WGS sequence"/>
</dbReference>
<dbReference type="AlphaFoldDB" id="A0A9D1UGA1"/>
<comment type="cofactor">
    <cofactor evidence="5">
        <name>Mg(2+)</name>
        <dbReference type="ChEBI" id="CHEBI:18420"/>
    </cofactor>
</comment>
<evidence type="ECO:0000313" key="7">
    <source>
        <dbReference type="Proteomes" id="UP000824205"/>
    </source>
</evidence>
<evidence type="ECO:0000256" key="1">
    <source>
        <dbReference type="ARBA" id="ARBA00010638"/>
    </source>
</evidence>
<comment type="caution">
    <text evidence="6">The sequence shown here is derived from an EMBL/GenBank/DDBJ whole genome shotgun (WGS) entry which is preliminary data.</text>
</comment>
<dbReference type="EMBL" id="DXGE01000011">
    <property type="protein sequence ID" value="HIW85380.1"/>
    <property type="molecule type" value="Genomic_DNA"/>
</dbReference>
<dbReference type="InterPro" id="IPR024185">
    <property type="entry name" value="FTHF_cligase-like_sf"/>
</dbReference>
<dbReference type="InterPro" id="IPR037171">
    <property type="entry name" value="NagB/RpiA_transferase-like"/>
</dbReference>
<keyword evidence="3 4" id="KW-0067">ATP-binding</keyword>
<dbReference type="PANTHER" id="PTHR23407:SF1">
    <property type="entry name" value="5-FORMYLTETRAHYDROFOLATE CYCLO-LIGASE"/>
    <property type="match status" value="1"/>
</dbReference>
<dbReference type="GO" id="GO:0009396">
    <property type="term" value="P:folic acid-containing compound biosynthetic process"/>
    <property type="evidence" value="ECO:0007669"/>
    <property type="project" value="TreeGrafter"/>
</dbReference>
<comment type="catalytic activity">
    <reaction evidence="5">
        <text>(6S)-5-formyl-5,6,7,8-tetrahydrofolate + ATP = (6R)-5,10-methenyltetrahydrofolate + ADP + phosphate</text>
        <dbReference type="Rhea" id="RHEA:10488"/>
        <dbReference type="ChEBI" id="CHEBI:30616"/>
        <dbReference type="ChEBI" id="CHEBI:43474"/>
        <dbReference type="ChEBI" id="CHEBI:57455"/>
        <dbReference type="ChEBI" id="CHEBI:57457"/>
        <dbReference type="ChEBI" id="CHEBI:456216"/>
        <dbReference type="EC" id="6.3.3.2"/>
    </reaction>
</comment>
<reference evidence="6" key="1">
    <citation type="journal article" date="2021" name="PeerJ">
        <title>Extensive microbial diversity within the chicken gut microbiome revealed by metagenomics and culture.</title>
        <authorList>
            <person name="Gilroy R."/>
            <person name="Ravi A."/>
            <person name="Getino M."/>
            <person name="Pursley I."/>
            <person name="Horton D.L."/>
            <person name="Alikhan N.F."/>
            <person name="Baker D."/>
            <person name="Gharbi K."/>
            <person name="Hall N."/>
            <person name="Watson M."/>
            <person name="Adriaenssens E.M."/>
            <person name="Foster-Nyarko E."/>
            <person name="Jarju S."/>
            <person name="Secka A."/>
            <person name="Antonio M."/>
            <person name="Oren A."/>
            <person name="Chaudhuri R.R."/>
            <person name="La Ragione R."/>
            <person name="Hildebrand F."/>
            <person name="Pallen M.J."/>
        </authorList>
    </citation>
    <scope>NUCLEOTIDE SEQUENCE</scope>
    <source>
        <strain evidence="6">421</strain>
    </source>
</reference>
<reference evidence="6" key="2">
    <citation type="submission" date="2021-04" db="EMBL/GenBank/DDBJ databases">
        <authorList>
            <person name="Gilroy R."/>
        </authorList>
    </citation>
    <scope>NUCLEOTIDE SEQUENCE</scope>
    <source>
        <strain evidence="6">421</strain>
    </source>
</reference>
<dbReference type="SUPFAM" id="SSF100950">
    <property type="entry name" value="NagB/RpiA/CoA transferase-like"/>
    <property type="match status" value="1"/>
</dbReference>
<keyword evidence="6" id="KW-0436">Ligase</keyword>
<evidence type="ECO:0000256" key="3">
    <source>
        <dbReference type="ARBA" id="ARBA00022840"/>
    </source>
</evidence>